<keyword evidence="3" id="KW-1185">Reference proteome</keyword>
<feature type="compositionally biased region" description="Pro residues" evidence="1">
    <location>
        <begin position="51"/>
        <end position="62"/>
    </location>
</feature>
<evidence type="ECO:0000313" key="3">
    <source>
        <dbReference type="Proteomes" id="UP000265618"/>
    </source>
</evidence>
<dbReference type="AlphaFoldDB" id="A0A391NQU7"/>
<proteinExistence type="predicted"/>
<organism evidence="2 3">
    <name type="scientific">Kipferlia bialata</name>
    <dbReference type="NCBI Taxonomy" id="797122"/>
    <lineage>
        <taxon>Eukaryota</taxon>
        <taxon>Metamonada</taxon>
        <taxon>Carpediemonas-like organisms</taxon>
        <taxon>Kipferlia</taxon>
    </lineage>
</organism>
<comment type="caution">
    <text evidence="2">The sequence shown here is derived from an EMBL/GenBank/DDBJ whole genome shotgun (WGS) entry which is preliminary data.</text>
</comment>
<sequence length="118" mass="12072">MDPDPFTIETSDSAVGAPEGGFDTPAVTEAPKESLEPITVPTDSAPAGVFSPPPPYPVPSPPQETMAANPADAGPDQNSVDISQLKQAVSVAMSELWLLIGGFAVVALGEVSQPCDLQ</sequence>
<dbReference type="Proteomes" id="UP000265618">
    <property type="component" value="Unassembled WGS sequence"/>
</dbReference>
<gene>
    <name evidence="2" type="ORF">KIPB_012194</name>
</gene>
<feature type="region of interest" description="Disordered" evidence="1">
    <location>
        <begin position="1"/>
        <end position="78"/>
    </location>
</feature>
<name>A0A391NQU7_9EUKA</name>
<dbReference type="EMBL" id="BDIP01005288">
    <property type="protein sequence ID" value="GCA63851.1"/>
    <property type="molecule type" value="Genomic_DNA"/>
</dbReference>
<protein>
    <submittedName>
        <fullName evidence="2">Uncharacterized protein</fullName>
    </submittedName>
</protein>
<reference evidence="2 3" key="1">
    <citation type="journal article" date="2018" name="PLoS ONE">
        <title>The draft genome of Kipferlia bialata reveals reductive genome evolution in fornicate parasites.</title>
        <authorList>
            <person name="Tanifuji G."/>
            <person name="Takabayashi S."/>
            <person name="Kume K."/>
            <person name="Takagi M."/>
            <person name="Nakayama T."/>
            <person name="Kamikawa R."/>
            <person name="Inagaki Y."/>
            <person name="Hashimoto T."/>
        </authorList>
    </citation>
    <scope>NUCLEOTIDE SEQUENCE [LARGE SCALE GENOMIC DNA]</scope>
    <source>
        <strain evidence="2">NY0173</strain>
    </source>
</reference>
<evidence type="ECO:0000313" key="2">
    <source>
        <dbReference type="EMBL" id="GCA63851.1"/>
    </source>
</evidence>
<accession>A0A391NQU7</accession>
<evidence type="ECO:0000256" key="1">
    <source>
        <dbReference type="SAM" id="MobiDB-lite"/>
    </source>
</evidence>